<dbReference type="InterPro" id="IPR036236">
    <property type="entry name" value="Znf_C2H2_sf"/>
</dbReference>
<keyword evidence="1" id="KW-0479">Metal-binding</keyword>
<gene>
    <name evidence="6" type="ORF">RRG08_048186</name>
</gene>
<dbReference type="PANTHER" id="PTHR21402:SF5">
    <property type="entry name" value="GAMETOCYTE SPECIFIC FACTOR 1"/>
    <property type="match status" value="1"/>
</dbReference>
<dbReference type="Proteomes" id="UP001283361">
    <property type="component" value="Unassembled WGS sequence"/>
</dbReference>
<dbReference type="SUPFAM" id="SSF57667">
    <property type="entry name" value="beta-beta-alpha zinc fingers"/>
    <property type="match status" value="1"/>
</dbReference>
<evidence type="ECO:0000256" key="2">
    <source>
        <dbReference type="ARBA" id="ARBA00022771"/>
    </source>
</evidence>
<dbReference type="Pfam" id="PF05253">
    <property type="entry name" value="zf-U11-48K"/>
    <property type="match status" value="2"/>
</dbReference>
<dbReference type="GO" id="GO:0008270">
    <property type="term" value="F:zinc ion binding"/>
    <property type="evidence" value="ECO:0007669"/>
    <property type="project" value="UniProtKB-KW"/>
</dbReference>
<evidence type="ECO:0000313" key="7">
    <source>
        <dbReference type="Proteomes" id="UP001283361"/>
    </source>
</evidence>
<dbReference type="PROSITE" id="PS51800">
    <property type="entry name" value="ZF_CHHC_U11_48K"/>
    <property type="match status" value="2"/>
</dbReference>
<evidence type="ECO:0000256" key="3">
    <source>
        <dbReference type="ARBA" id="ARBA00022833"/>
    </source>
</evidence>
<feature type="domain" description="CHHC U11-48K-type" evidence="5">
    <location>
        <begin position="5"/>
        <end position="32"/>
    </location>
</feature>
<keyword evidence="7" id="KW-1185">Reference proteome</keyword>
<evidence type="ECO:0000256" key="4">
    <source>
        <dbReference type="SAM" id="MobiDB-lite"/>
    </source>
</evidence>
<keyword evidence="3" id="KW-0862">Zinc</keyword>
<dbReference type="AlphaFoldDB" id="A0AAE0ZU23"/>
<dbReference type="PANTHER" id="PTHR21402">
    <property type="entry name" value="GAMETOCYTE SPECIFIC FACTOR 1-RELATED"/>
    <property type="match status" value="1"/>
</dbReference>
<feature type="region of interest" description="Disordered" evidence="4">
    <location>
        <begin position="152"/>
        <end position="183"/>
    </location>
</feature>
<proteinExistence type="predicted"/>
<evidence type="ECO:0000259" key="5">
    <source>
        <dbReference type="PROSITE" id="PS51800"/>
    </source>
</evidence>
<name>A0AAE0ZU23_9GAST</name>
<organism evidence="6 7">
    <name type="scientific">Elysia crispata</name>
    <name type="common">lettuce slug</name>
    <dbReference type="NCBI Taxonomy" id="231223"/>
    <lineage>
        <taxon>Eukaryota</taxon>
        <taxon>Metazoa</taxon>
        <taxon>Spiralia</taxon>
        <taxon>Lophotrochozoa</taxon>
        <taxon>Mollusca</taxon>
        <taxon>Gastropoda</taxon>
        <taxon>Heterobranchia</taxon>
        <taxon>Euthyneura</taxon>
        <taxon>Panpulmonata</taxon>
        <taxon>Sacoglossa</taxon>
        <taxon>Placobranchoidea</taxon>
        <taxon>Plakobranchidae</taxon>
        <taxon>Elysia</taxon>
    </lineage>
</organism>
<dbReference type="InterPro" id="IPR051591">
    <property type="entry name" value="UPF0224_FAM112_RNA_Proc"/>
</dbReference>
<protein>
    <recommendedName>
        <fullName evidence="5">CHHC U11-48K-type domain-containing protein</fullName>
    </recommendedName>
</protein>
<dbReference type="EMBL" id="JAWDGP010003312">
    <property type="protein sequence ID" value="KAK3775550.1"/>
    <property type="molecule type" value="Genomic_DNA"/>
</dbReference>
<comment type="caution">
    <text evidence="6">The sequence shown here is derived from an EMBL/GenBank/DDBJ whole genome shotgun (WGS) entry which is preliminary data.</text>
</comment>
<dbReference type="InterPro" id="IPR022776">
    <property type="entry name" value="TRM13/UPF0224_CHHC_Znf_dom"/>
</dbReference>
<evidence type="ECO:0000313" key="6">
    <source>
        <dbReference type="EMBL" id="KAK3775550.1"/>
    </source>
</evidence>
<accession>A0AAE0ZU23</accession>
<feature type="domain" description="CHHC U11-48K-type" evidence="5">
    <location>
        <begin position="37"/>
        <end position="64"/>
    </location>
</feature>
<sequence>MEDDMLVCPYDPSHFIHALRMPRHLLKCRKNHPSVELSVCPFNGFHEVPAPELRYHMEHCPDKALLDRDKHFLNDQPRVKGYTELPKCRDHELCDDDDELWDSEQLQDRSNLLRSRLRTRMRREEDTRLRLPNRKGIAARLTTSLLALEKSGTKSQIDGVDSDHTQPNGQQPRPELSGVQSQDYRNCGPDVSCDCGDWEDLETSSSVQFNDGSHGISLREDPQCVSCSNTNIVNKTLPESDHNMSLLPTNIISSQGLKSTPCSSGQGHELLTSNHQITQREPQRTLQELNYHAFVIGRGRANPSFSSKSNLDQRIVGRGGAFAAQSKKLTQLAYSLGRGRGLNKMLNPTQSER</sequence>
<keyword evidence="2" id="KW-0863">Zinc-finger</keyword>
<evidence type="ECO:0000256" key="1">
    <source>
        <dbReference type="ARBA" id="ARBA00022723"/>
    </source>
</evidence>
<reference evidence="6" key="1">
    <citation type="journal article" date="2023" name="G3 (Bethesda)">
        <title>A reference genome for the long-term kleptoplast-retaining sea slug Elysia crispata morphotype clarki.</title>
        <authorList>
            <person name="Eastman K.E."/>
            <person name="Pendleton A.L."/>
            <person name="Shaikh M.A."/>
            <person name="Suttiyut T."/>
            <person name="Ogas R."/>
            <person name="Tomko P."/>
            <person name="Gavelis G."/>
            <person name="Widhalm J.R."/>
            <person name="Wisecaver J.H."/>
        </authorList>
    </citation>
    <scope>NUCLEOTIDE SEQUENCE</scope>
    <source>
        <strain evidence="6">ECLA1</strain>
    </source>
</reference>